<accession>A0A4R8H063</accession>
<protein>
    <submittedName>
        <fullName evidence="2">Uncharacterized protein</fullName>
    </submittedName>
</protein>
<organism evidence="2 3">
    <name type="scientific">Orenia marismortui</name>
    <dbReference type="NCBI Taxonomy" id="46469"/>
    <lineage>
        <taxon>Bacteria</taxon>
        <taxon>Bacillati</taxon>
        <taxon>Bacillota</taxon>
        <taxon>Clostridia</taxon>
        <taxon>Halanaerobiales</taxon>
        <taxon>Halobacteroidaceae</taxon>
        <taxon>Orenia</taxon>
    </lineage>
</organism>
<keyword evidence="1" id="KW-0472">Membrane</keyword>
<dbReference type="AlphaFoldDB" id="A0A4R8H063"/>
<dbReference type="Proteomes" id="UP000295832">
    <property type="component" value="Unassembled WGS sequence"/>
</dbReference>
<gene>
    <name evidence="2" type="ORF">C7959_11514</name>
</gene>
<reference evidence="2 3" key="1">
    <citation type="submission" date="2019-03" db="EMBL/GenBank/DDBJ databases">
        <title>Subsurface microbial communities from deep shales in Ohio and West Virginia, USA.</title>
        <authorList>
            <person name="Wrighton K."/>
        </authorList>
    </citation>
    <scope>NUCLEOTIDE SEQUENCE [LARGE SCALE GENOMIC DNA]</scope>
    <source>
        <strain evidence="2 3">MSL 6dP</strain>
    </source>
</reference>
<keyword evidence="1" id="KW-0812">Transmembrane</keyword>
<evidence type="ECO:0000313" key="3">
    <source>
        <dbReference type="Proteomes" id="UP000295832"/>
    </source>
</evidence>
<comment type="caution">
    <text evidence="2">The sequence shown here is derived from an EMBL/GenBank/DDBJ whole genome shotgun (WGS) entry which is preliminary data.</text>
</comment>
<dbReference type="EMBL" id="SOEG01000015">
    <property type="protein sequence ID" value="TDX51138.1"/>
    <property type="molecule type" value="Genomic_DNA"/>
</dbReference>
<evidence type="ECO:0000256" key="1">
    <source>
        <dbReference type="SAM" id="Phobius"/>
    </source>
</evidence>
<feature type="transmembrane region" description="Helical" evidence="1">
    <location>
        <begin position="73"/>
        <end position="93"/>
    </location>
</feature>
<keyword evidence="3" id="KW-1185">Reference proteome</keyword>
<keyword evidence="1" id="KW-1133">Transmembrane helix</keyword>
<dbReference type="RefSeq" id="WP_134116956.1">
    <property type="nucleotide sequence ID" value="NZ_SOEG01000015.1"/>
</dbReference>
<feature type="transmembrane region" description="Helical" evidence="1">
    <location>
        <begin position="35"/>
        <end position="53"/>
    </location>
</feature>
<sequence length="94" mass="10460">MSDVKSTDLLVEMVVGLIGIGAEIMNENNIIKEKIFYLILYLLILLIGVISLLRKRIAILVIPRSLVIEGKVAIVLSIIIIIFSTIGVISFLFY</sequence>
<name>A0A4R8H063_9FIRM</name>
<proteinExistence type="predicted"/>
<evidence type="ECO:0000313" key="2">
    <source>
        <dbReference type="EMBL" id="TDX51138.1"/>
    </source>
</evidence>